<comment type="caution">
    <text evidence="6">The sequence shown here is derived from an EMBL/GenBank/DDBJ whole genome shotgun (WGS) entry which is preliminary data.</text>
</comment>
<evidence type="ECO:0000313" key="6">
    <source>
        <dbReference type="EMBL" id="PVZ68958.1"/>
    </source>
</evidence>
<proteinExistence type="inferred from homology"/>
<dbReference type="InterPro" id="IPR005177">
    <property type="entry name" value="Kinase-pyrophosphorylase"/>
</dbReference>
<name>A0A2V1GTM2_9GAMM</name>
<evidence type="ECO:0000256" key="4">
    <source>
        <dbReference type="ARBA" id="ARBA00022777"/>
    </source>
</evidence>
<reference evidence="6 7" key="1">
    <citation type="submission" date="2018-04" db="EMBL/GenBank/DDBJ databases">
        <title>Thalassorhabdus spongiae gen. nov., sp. nov., isolated from a marine sponge in South-West Iceland.</title>
        <authorList>
            <person name="Knobloch S."/>
            <person name="Daussin A."/>
            <person name="Johannsson R."/>
            <person name="Marteinsson V.T."/>
        </authorList>
    </citation>
    <scope>NUCLEOTIDE SEQUENCE [LARGE SCALE GENOMIC DNA]</scope>
    <source>
        <strain evidence="6 7">Hp12</strain>
    </source>
</reference>
<accession>A0A2V1GTM2</accession>
<comment type="function">
    <text evidence="5">Bifunctional serine/threonine kinase and phosphorylase involved in the regulation of the phosphoenolpyruvate synthase (PEPS) by catalyzing its phosphorylation/dephosphorylation.</text>
</comment>
<evidence type="ECO:0000256" key="5">
    <source>
        <dbReference type="HAMAP-Rule" id="MF_01062"/>
    </source>
</evidence>
<dbReference type="EC" id="2.7.4.28" evidence="5"/>
<keyword evidence="1 5" id="KW-0723">Serine/threonine-protein kinase</keyword>
<dbReference type="AlphaFoldDB" id="A0A2V1GTM2"/>
<dbReference type="Pfam" id="PF03618">
    <property type="entry name" value="Kinase-PPPase"/>
    <property type="match status" value="1"/>
</dbReference>
<evidence type="ECO:0000256" key="2">
    <source>
        <dbReference type="ARBA" id="ARBA00022679"/>
    </source>
</evidence>
<feature type="binding site" evidence="5">
    <location>
        <begin position="151"/>
        <end position="158"/>
    </location>
    <ligand>
        <name>ADP</name>
        <dbReference type="ChEBI" id="CHEBI:456216"/>
    </ligand>
</feature>
<dbReference type="PANTHER" id="PTHR31756:SF3">
    <property type="entry name" value="PYRUVATE, PHOSPHATE DIKINASE REGULATORY PROTEIN 1, CHLOROPLASTIC"/>
    <property type="match status" value="1"/>
</dbReference>
<dbReference type="Proteomes" id="UP000244906">
    <property type="component" value="Unassembled WGS sequence"/>
</dbReference>
<keyword evidence="2 5" id="KW-0808">Transferase</keyword>
<evidence type="ECO:0000256" key="1">
    <source>
        <dbReference type="ARBA" id="ARBA00022527"/>
    </source>
</evidence>
<protein>
    <recommendedName>
        <fullName evidence="5">Putative phosphoenolpyruvate synthase regulatory protein</fullName>
        <shortName evidence="5">PEP synthase regulatory protein</shortName>
        <shortName evidence="5">PSRP</shortName>
        <ecNumber evidence="5">2.7.11.33</ecNumber>
        <ecNumber evidence="5">2.7.4.28</ecNumber>
    </recommendedName>
    <alternativeName>
        <fullName evidence="5">Pyruvate, water dikinase regulatory protein</fullName>
    </alternativeName>
</protein>
<keyword evidence="6" id="KW-0670">Pyruvate</keyword>
<dbReference type="NCBIfam" id="NF003742">
    <property type="entry name" value="PRK05339.1"/>
    <property type="match status" value="1"/>
</dbReference>
<dbReference type="HAMAP" id="MF_01062">
    <property type="entry name" value="PSRP"/>
    <property type="match status" value="1"/>
</dbReference>
<comment type="catalytic activity">
    <reaction evidence="5">
        <text>[pyruvate, water dikinase]-phosphate + phosphate + H(+) = [pyruvate, water dikinase] + diphosphate</text>
        <dbReference type="Rhea" id="RHEA:48580"/>
        <dbReference type="Rhea" id="RHEA-COMP:11425"/>
        <dbReference type="Rhea" id="RHEA-COMP:11426"/>
        <dbReference type="ChEBI" id="CHEBI:15378"/>
        <dbReference type="ChEBI" id="CHEBI:33019"/>
        <dbReference type="ChEBI" id="CHEBI:43176"/>
        <dbReference type="ChEBI" id="CHEBI:43474"/>
        <dbReference type="ChEBI" id="CHEBI:68546"/>
        <dbReference type="EC" id="2.7.4.28"/>
    </reaction>
</comment>
<keyword evidence="4 5" id="KW-0418">Kinase</keyword>
<dbReference type="EC" id="2.7.11.33" evidence="5"/>
<keyword evidence="3 5" id="KW-0547">Nucleotide-binding</keyword>
<comment type="catalytic activity">
    <reaction evidence="5">
        <text>[pyruvate, water dikinase] + ADP = [pyruvate, water dikinase]-phosphate + AMP + H(+)</text>
        <dbReference type="Rhea" id="RHEA:46020"/>
        <dbReference type="Rhea" id="RHEA-COMP:11425"/>
        <dbReference type="Rhea" id="RHEA-COMP:11426"/>
        <dbReference type="ChEBI" id="CHEBI:15378"/>
        <dbReference type="ChEBI" id="CHEBI:43176"/>
        <dbReference type="ChEBI" id="CHEBI:68546"/>
        <dbReference type="ChEBI" id="CHEBI:456215"/>
        <dbReference type="ChEBI" id="CHEBI:456216"/>
        <dbReference type="EC" id="2.7.11.33"/>
    </reaction>
</comment>
<dbReference type="OrthoDB" id="9782201at2"/>
<organism evidence="6 7">
    <name type="scientific">Pelagibaculum spongiae</name>
    <dbReference type="NCBI Taxonomy" id="2080658"/>
    <lineage>
        <taxon>Bacteria</taxon>
        <taxon>Pseudomonadati</taxon>
        <taxon>Pseudomonadota</taxon>
        <taxon>Gammaproteobacteria</taxon>
        <taxon>Oceanospirillales</taxon>
        <taxon>Pelagibaculum</taxon>
    </lineage>
</organism>
<dbReference type="GO" id="GO:0016776">
    <property type="term" value="F:phosphotransferase activity, phosphate group as acceptor"/>
    <property type="evidence" value="ECO:0007669"/>
    <property type="project" value="UniProtKB-UniRule"/>
</dbReference>
<dbReference type="EMBL" id="QDDL01000004">
    <property type="protein sequence ID" value="PVZ68958.1"/>
    <property type="molecule type" value="Genomic_DNA"/>
</dbReference>
<keyword evidence="7" id="KW-1185">Reference proteome</keyword>
<dbReference type="GO" id="GO:0004674">
    <property type="term" value="F:protein serine/threonine kinase activity"/>
    <property type="evidence" value="ECO:0007669"/>
    <property type="project" value="UniProtKB-UniRule"/>
</dbReference>
<evidence type="ECO:0000256" key="3">
    <source>
        <dbReference type="ARBA" id="ARBA00022741"/>
    </source>
</evidence>
<dbReference type="GO" id="GO:0043531">
    <property type="term" value="F:ADP binding"/>
    <property type="evidence" value="ECO:0007669"/>
    <property type="project" value="UniProtKB-UniRule"/>
</dbReference>
<sequence>MGRTAFIISDRTGITAEMLGHSLMTQFPLQFEQVTLPFVDTPDKARDAVRLVNEATLRDGAQAIVFATIVDRTIGEIIATANAVSIDFFRSFIGQLEDTLGLEASAEVGAVHPATDSHQYETRIEAINYSLANDDGARVRDYDKADIILVGVSRSGKTPTCLYLAMQFGLKAANYPFTEDNFSDTDQLTLPKELRPHRNKLFGLTIEAERLHAIRNERRANSRYSSRNTCYQEVRDLEALFVRERIPHISTTQRSIEELATKIIQESGVQRHLA</sequence>
<evidence type="ECO:0000313" key="7">
    <source>
        <dbReference type="Proteomes" id="UP000244906"/>
    </source>
</evidence>
<dbReference type="InterPro" id="IPR026530">
    <property type="entry name" value="PSRP"/>
</dbReference>
<dbReference type="RefSeq" id="WP_116687439.1">
    <property type="nucleotide sequence ID" value="NZ_CAWNYD010000004.1"/>
</dbReference>
<comment type="similarity">
    <text evidence="5">Belongs to the pyruvate, phosphate/water dikinase regulatory protein family. PSRP subfamily.</text>
</comment>
<gene>
    <name evidence="6" type="ORF">DC094_11980</name>
</gene>
<dbReference type="PANTHER" id="PTHR31756">
    <property type="entry name" value="PYRUVATE, PHOSPHATE DIKINASE REGULATORY PROTEIN 1, CHLOROPLASTIC"/>
    <property type="match status" value="1"/>
</dbReference>
<dbReference type="GO" id="GO:0005524">
    <property type="term" value="F:ATP binding"/>
    <property type="evidence" value="ECO:0007669"/>
    <property type="project" value="InterPro"/>
</dbReference>